<evidence type="ECO:0000259" key="3">
    <source>
        <dbReference type="SMART" id="SM00199"/>
    </source>
</evidence>
<dbReference type="SMART" id="SM00199">
    <property type="entry name" value="SCY"/>
    <property type="match status" value="1"/>
</dbReference>
<gene>
    <name evidence="4" type="ORF">QTP70_020143</name>
</gene>
<proteinExistence type="predicted"/>
<evidence type="ECO:0000256" key="2">
    <source>
        <dbReference type="SAM" id="MobiDB-lite"/>
    </source>
</evidence>
<feature type="compositionally biased region" description="Polar residues" evidence="2">
    <location>
        <begin position="67"/>
        <end position="76"/>
    </location>
</feature>
<name>A0AAE0VES2_9TELE</name>
<evidence type="ECO:0000313" key="5">
    <source>
        <dbReference type="Proteomes" id="UP001274896"/>
    </source>
</evidence>
<evidence type="ECO:0000256" key="1">
    <source>
        <dbReference type="ARBA" id="ARBA00022514"/>
    </source>
</evidence>
<feature type="compositionally biased region" description="Basic and acidic residues" evidence="2">
    <location>
        <begin position="53"/>
        <end position="66"/>
    </location>
</feature>
<dbReference type="GO" id="GO:0008009">
    <property type="term" value="F:chemokine activity"/>
    <property type="evidence" value="ECO:0007669"/>
    <property type="project" value="InterPro"/>
</dbReference>
<dbReference type="InterPro" id="IPR036048">
    <property type="entry name" value="Interleukin_8-like_sf"/>
</dbReference>
<dbReference type="InterPro" id="IPR001811">
    <property type="entry name" value="Chemokine_IL8-like_dom"/>
</dbReference>
<dbReference type="GO" id="GO:0005615">
    <property type="term" value="C:extracellular space"/>
    <property type="evidence" value="ECO:0007669"/>
    <property type="project" value="UniProtKB-KW"/>
</dbReference>
<dbReference type="Gene3D" id="2.40.50.40">
    <property type="match status" value="1"/>
</dbReference>
<feature type="domain" description="Chemokine interleukin-8-like" evidence="3">
    <location>
        <begin position="97"/>
        <end position="156"/>
    </location>
</feature>
<sequence>HFLCASGSGNLHSLYSTESKVSACPEPMRMHKVQERSPGTIFRFHSHFKKTRMYERRDHSDPEEGQSKSVSKSTWTTRQKTVEMLAQIRRKAAVNIREKCTCIAVAKSVLLRRITDFKIIDSAPLCDKVQIIVHLASRPVCLAPNSKQGKKLQKCWKRIKFNERKKKSCLKSGKAKQRPKKPKAT</sequence>
<evidence type="ECO:0000313" key="4">
    <source>
        <dbReference type="EMBL" id="KAK3554285.1"/>
    </source>
</evidence>
<dbReference type="EMBL" id="JAUCMX010000002">
    <property type="protein sequence ID" value="KAK3554285.1"/>
    <property type="molecule type" value="Genomic_DNA"/>
</dbReference>
<feature type="region of interest" description="Disordered" evidence="2">
    <location>
        <begin position="166"/>
        <end position="185"/>
    </location>
</feature>
<feature type="non-terminal residue" evidence="4">
    <location>
        <position position="185"/>
    </location>
</feature>
<dbReference type="Pfam" id="PF00048">
    <property type="entry name" value="IL8"/>
    <property type="match status" value="1"/>
</dbReference>
<accession>A0AAE0VES2</accession>
<dbReference type="AlphaFoldDB" id="A0AAE0VES2"/>
<keyword evidence="5" id="KW-1185">Reference proteome</keyword>
<protein>
    <recommendedName>
        <fullName evidence="3">Chemokine interleukin-8-like domain-containing protein</fullName>
    </recommendedName>
</protein>
<dbReference type="GO" id="GO:0006955">
    <property type="term" value="P:immune response"/>
    <property type="evidence" value="ECO:0007669"/>
    <property type="project" value="InterPro"/>
</dbReference>
<comment type="caution">
    <text evidence="4">The sequence shown here is derived from an EMBL/GenBank/DDBJ whole genome shotgun (WGS) entry which is preliminary data.</text>
</comment>
<feature type="region of interest" description="Disordered" evidence="2">
    <location>
        <begin position="53"/>
        <end position="76"/>
    </location>
</feature>
<reference evidence="4" key="1">
    <citation type="submission" date="2023-06" db="EMBL/GenBank/DDBJ databases">
        <title>Male Hemibagrus guttatus genome.</title>
        <authorList>
            <person name="Bian C."/>
        </authorList>
    </citation>
    <scope>NUCLEOTIDE SEQUENCE</scope>
    <source>
        <strain evidence="4">Male_cb2023</strain>
        <tissue evidence="4">Muscle</tissue>
    </source>
</reference>
<dbReference type="Proteomes" id="UP001274896">
    <property type="component" value="Unassembled WGS sequence"/>
</dbReference>
<dbReference type="SUPFAM" id="SSF54117">
    <property type="entry name" value="Interleukin 8-like chemokines"/>
    <property type="match status" value="1"/>
</dbReference>
<organism evidence="4 5">
    <name type="scientific">Hemibagrus guttatus</name>
    <dbReference type="NCBI Taxonomy" id="175788"/>
    <lineage>
        <taxon>Eukaryota</taxon>
        <taxon>Metazoa</taxon>
        <taxon>Chordata</taxon>
        <taxon>Craniata</taxon>
        <taxon>Vertebrata</taxon>
        <taxon>Euteleostomi</taxon>
        <taxon>Actinopterygii</taxon>
        <taxon>Neopterygii</taxon>
        <taxon>Teleostei</taxon>
        <taxon>Ostariophysi</taxon>
        <taxon>Siluriformes</taxon>
        <taxon>Bagridae</taxon>
        <taxon>Hemibagrus</taxon>
    </lineage>
</organism>
<keyword evidence="1" id="KW-0202">Cytokine</keyword>